<keyword evidence="2" id="KW-1185">Reference proteome</keyword>
<sequence length="256" mass="30720">MNIRPSYSYASILNVFIEEKYKDNLGCFRNTNFYDVLDFQSDDSSFYYDMAFFSFYYGDYKSSFFLSQKAMILGHDEGDLKLLRLAAFNELSPIKKLLFDSIKEEFSNIIKEDDEELFLFYLEDMHYLEIALNQKDINVEEDFLNLISNLYIQVKYMDYVDYYAMINLYQFFYINKFYSEALLLINEILARNLNVFNLNRKLDVLFNINDIPGAYDVYQDIRLLDPNYFDSSPNREEMYLEVFTEHFFKNSLGKLE</sequence>
<protein>
    <recommendedName>
        <fullName evidence="3">TPR repeat-containing protein</fullName>
    </recommendedName>
</protein>
<dbReference type="InterPro" id="IPR011990">
    <property type="entry name" value="TPR-like_helical_dom_sf"/>
</dbReference>
<name>D3E3P8_METRM</name>
<dbReference type="AlphaFoldDB" id="D3E3P8"/>
<evidence type="ECO:0000313" key="2">
    <source>
        <dbReference type="Proteomes" id="UP000008680"/>
    </source>
</evidence>
<dbReference type="Proteomes" id="UP000008680">
    <property type="component" value="Chromosome"/>
</dbReference>
<dbReference type="SUPFAM" id="SSF48452">
    <property type="entry name" value="TPR-like"/>
    <property type="match status" value="1"/>
</dbReference>
<gene>
    <name evidence="1" type="ordered locus">mru_1309</name>
</gene>
<dbReference type="HOGENOM" id="CLU_1084221_0_0_2"/>
<dbReference type="KEGG" id="mru:mru_1309"/>
<dbReference type="PATRIC" id="fig|634498.28.peg.1313"/>
<accession>D3E3P8</accession>
<organism evidence="1 2">
    <name type="scientific">Methanobrevibacter ruminantium (strain ATCC 35063 / DSM 1093 / JCM 13430 / OCM 146 / M1)</name>
    <name type="common">Methanobacterium ruminantium</name>
    <dbReference type="NCBI Taxonomy" id="634498"/>
    <lineage>
        <taxon>Archaea</taxon>
        <taxon>Methanobacteriati</taxon>
        <taxon>Methanobacteriota</taxon>
        <taxon>Methanomada group</taxon>
        <taxon>Methanobacteria</taxon>
        <taxon>Methanobacteriales</taxon>
        <taxon>Methanobacteriaceae</taxon>
        <taxon>Methanobrevibacter</taxon>
    </lineage>
</organism>
<dbReference type="GeneID" id="8770960"/>
<reference evidence="1 2" key="1">
    <citation type="journal article" date="2010" name="PLoS ONE">
        <title>The genome sequence of the rumen methanogen Methanobrevibacter ruminantium reveals new possibilities for controlling ruminant methane emissions.</title>
        <authorList>
            <person name="Leahy S.C."/>
            <person name="Kelly W.J."/>
            <person name="Altermann E."/>
            <person name="Ronimus R.S."/>
            <person name="Yeoman C.J."/>
            <person name="Pacheco D.M."/>
            <person name="Li D."/>
            <person name="Kong Z."/>
            <person name="McTavish S."/>
            <person name="Sang C."/>
            <person name="Lambie S.C."/>
            <person name="Janssen P.H."/>
            <person name="Dey D."/>
            <person name="Attwood G.T."/>
        </authorList>
    </citation>
    <scope>NUCLEOTIDE SEQUENCE [LARGE SCALE GENOMIC DNA]</scope>
    <source>
        <strain evidence="2">ATCC 35063 / DSM 1093 / JCM 13430 / OCM 146 / M1</strain>
    </source>
</reference>
<evidence type="ECO:0000313" key="1">
    <source>
        <dbReference type="EMBL" id="ADC47159.1"/>
    </source>
</evidence>
<dbReference type="EMBL" id="CP001719">
    <property type="protein sequence ID" value="ADC47159.1"/>
    <property type="molecule type" value="Genomic_DNA"/>
</dbReference>
<proteinExistence type="predicted"/>
<dbReference type="STRING" id="634498.mru_1309"/>
<dbReference type="RefSeq" id="WP_012956108.1">
    <property type="nucleotide sequence ID" value="NC_013790.1"/>
</dbReference>
<evidence type="ECO:0008006" key="3">
    <source>
        <dbReference type="Google" id="ProtNLM"/>
    </source>
</evidence>